<sequence length="352" mass="40152">MKQIWFLLLLLPASVWAQKNDYHISLDIKDAKGHTFYLMPVYGGLQNRENALPIDSVAPLNDTFSFHGQFSDMKYYSLVSDTNRSFYPIVLDTGITKITGHADSAVRYAHSPQNDMLQDFETKTKSLYYAIGNSIRGSKAGDSLQHLFKDTLIYFTGIYPNSFGIFGTAQYFINSDKEFAKKIFPLFSAQIRNSAVGKQIGYSLQFNPDSIIGKPFPVIKVSDVNKHWHELKLDPQHIYLIDYWASWCMPCIQALPALKKIHTANSKKKFKIISLSVDKSYDAWVNAVKKHEIPWDNYSALNGTETDDVKYFNIESIPYMVLVGKGNKIVKLNPTEEEIEAYLKESELIRAK</sequence>
<accession>A0A5M6CAT3</accession>
<dbReference type="InterPro" id="IPR013766">
    <property type="entry name" value="Thioredoxin_domain"/>
</dbReference>
<dbReference type="Pfam" id="PF14289">
    <property type="entry name" value="DUF4369"/>
    <property type="match status" value="1"/>
</dbReference>
<feature type="domain" description="Thioredoxin" evidence="2">
    <location>
        <begin position="210"/>
        <end position="351"/>
    </location>
</feature>
<protein>
    <submittedName>
        <fullName evidence="3">DUF4369 domain-containing protein</fullName>
    </submittedName>
</protein>
<dbReference type="PANTHER" id="PTHR42852:SF13">
    <property type="entry name" value="PROTEIN DIPZ"/>
    <property type="match status" value="1"/>
</dbReference>
<dbReference type="PANTHER" id="PTHR42852">
    <property type="entry name" value="THIOL:DISULFIDE INTERCHANGE PROTEIN DSBE"/>
    <property type="match status" value="1"/>
</dbReference>
<dbReference type="Gene3D" id="3.40.30.10">
    <property type="entry name" value="Glutaredoxin"/>
    <property type="match status" value="1"/>
</dbReference>
<dbReference type="InterPro" id="IPR025380">
    <property type="entry name" value="DUF4369"/>
</dbReference>
<dbReference type="Pfam" id="PF13905">
    <property type="entry name" value="Thioredoxin_8"/>
    <property type="match status" value="1"/>
</dbReference>
<dbReference type="PROSITE" id="PS51352">
    <property type="entry name" value="THIOREDOXIN_2"/>
    <property type="match status" value="1"/>
</dbReference>
<evidence type="ECO:0000313" key="3">
    <source>
        <dbReference type="EMBL" id="KAA5532103.1"/>
    </source>
</evidence>
<reference evidence="3 4" key="1">
    <citation type="submission" date="2019-09" db="EMBL/GenBank/DDBJ databases">
        <title>Genome sequence and assembly of Taibaiella sp.</title>
        <authorList>
            <person name="Chhetri G."/>
        </authorList>
    </citation>
    <scope>NUCLEOTIDE SEQUENCE [LARGE SCALE GENOMIC DNA]</scope>
    <source>
        <strain evidence="3 4">KVB11</strain>
    </source>
</reference>
<keyword evidence="4" id="KW-1185">Reference proteome</keyword>
<dbReference type="InterPro" id="IPR036249">
    <property type="entry name" value="Thioredoxin-like_sf"/>
</dbReference>
<comment type="caution">
    <text evidence="3">The sequence shown here is derived from an EMBL/GenBank/DDBJ whole genome shotgun (WGS) entry which is preliminary data.</text>
</comment>
<dbReference type="EMBL" id="VWSH01000004">
    <property type="protein sequence ID" value="KAA5532103.1"/>
    <property type="molecule type" value="Genomic_DNA"/>
</dbReference>
<feature type="signal peptide" evidence="1">
    <location>
        <begin position="1"/>
        <end position="17"/>
    </location>
</feature>
<dbReference type="InterPro" id="IPR012336">
    <property type="entry name" value="Thioredoxin-like_fold"/>
</dbReference>
<name>A0A5M6CAT3_9BACT</name>
<dbReference type="Proteomes" id="UP000323632">
    <property type="component" value="Unassembled WGS sequence"/>
</dbReference>
<proteinExistence type="predicted"/>
<dbReference type="CDD" id="cd02966">
    <property type="entry name" value="TlpA_like_family"/>
    <property type="match status" value="1"/>
</dbReference>
<evidence type="ECO:0000259" key="2">
    <source>
        <dbReference type="PROSITE" id="PS51352"/>
    </source>
</evidence>
<evidence type="ECO:0000313" key="4">
    <source>
        <dbReference type="Proteomes" id="UP000323632"/>
    </source>
</evidence>
<feature type="chain" id="PRO_5024449332" evidence="1">
    <location>
        <begin position="18"/>
        <end position="352"/>
    </location>
</feature>
<dbReference type="SUPFAM" id="SSF52833">
    <property type="entry name" value="Thioredoxin-like"/>
    <property type="match status" value="1"/>
</dbReference>
<gene>
    <name evidence="3" type="ORF">F0919_14980</name>
</gene>
<keyword evidence="1" id="KW-0732">Signal</keyword>
<evidence type="ECO:0000256" key="1">
    <source>
        <dbReference type="SAM" id="SignalP"/>
    </source>
</evidence>
<dbReference type="RefSeq" id="WP_150033605.1">
    <property type="nucleotide sequence ID" value="NZ_VWSH01000004.1"/>
</dbReference>
<organism evidence="3 4">
    <name type="scientific">Taibaiella lutea</name>
    <dbReference type="NCBI Taxonomy" id="2608001"/>
    <lineage>
        <taxon>Bacteria</taxon>
        <taxon>Pseudomonadati</taxon>
        <taxon>Bacteroidota</taxon>
        <taxon>Chitinophagia</taxon>
        <taxon>Chitinophagales</taxon>
        <taxon>Chitinophagaceae</taxon>
        <taxon>Taibaiella</taxon>
    </lineage>
</organism>
<dbReference type="AlphaFoldDB" id="A0A5M6CAT3"/>
<dbReference type="InterPro" id="IPR050553">
    <property type="entry name" value="Thioredoxin_ResA/DsbE_sf"/>
</dbReference>